<proteinExistence type="inferred from homology"/>
<dbReference type="EC" id="3.1.4.58" evidence="2"/>
<comment type="function">
    <text evidence="2">Hydrolyzes RNA 2',3'-cyclic phosphodiester to an RNA 2'-phosphomonoester.</text>
</comment>
<name>A0A2M8GMG7_9BACT</name>
<feature type="short sequence motif" description="HXTX 2" evidence="2">
    <location>
        <begin position="112"/>
        <end position="115"/>
    </location>
</feature>
<protein>
    <recommendedName>
        <fullName evidence="2">RNA 2',3'-cyclic phosphodiesterase</fullName>
        <shortName evidence="2">RNA 2',3'-CPDase</shortName>
        <ecNumber evidence="2">3.1.4.58</ecNumber>
    </recommendedName>
</protein>
<dbReference type="Pfam" id="PF02834">
    <property type="entry name" value="LigT_PEase"/>
    <property type="match status" value="1"/>
</dbReference>
<dbReference type="InterPro" id="IPR009097">
    <property type="entry name" value="Cyclic_Pdiesterase"/>
</dbReference>
<evidence type="ECO:0000256" key="1">
    <source>
        <dbReference type="ARBA" id="ARBA00022801"/>
    </source>
</evidence>
<dbReference type="Proteomes" id="UP000229370">
    <property type="component" value="Unassembled WGS sequence"/>
</dbReference>
<evidence type="ECO:0000259" key="3">
    <source>
        <dbReference type="Pfam" id="PF02834"/>
    </source>
</evidence>
<dbReference type="InterPro" id="IPR014051">
    <property type="entry name" value="Phosphoesterase_HXTX"/>
</dbReference>
<accession>A0A2M8GMG7</accession>
<comment type="catalytic activity">
    <reaction evidence="2">
        <text>a 3'-end 2',3'-cyclophospho-ribonucleotide-RNA + H2O = a 3'-end 2'-phospho-ribonucleotide-RNA + H(+)</text>
        <dbReference type="Rhea" id="RHEA:11828"/>
        <dbReference type="Rhea" id="RHEA-COMP:10464"/>
        <dbReference type="Rhea" id="RHEA-COMP:17353"/>
        <dbReference type="ChEBI" id="CHEBI:15377"/>
        <dbReference type="ChEBI" id="CHEBI:15378"/>
        <dbReference type="ChEBI" id="CHEBI:83064"/>
        <dbReference type="ChEBI" id="CHEBI:173113"/>
        <dbReference type="EC" id="3.1.4.58"/>
    </reaction>
</comment>
<dbReference type="Gene3D" id="3.90.1140.10">
    <property type="entry name" value="Cyclic phosphodiesterase"/>
    <property type="match status" value="1"/>
</dbReference>
<dbReference type="PANTHER" id="PTHR35561:SF1">
    <property type="entry name" value="RNA 2',3'-CYCLIC PHOSPHODIESTERASE"/>
    <property type="match status" value="1"/>
</dbReference>
<comment type="caution">
    <text evidence="4">The sequence shown here is derived from an EMBL/GenBank/DDBJ whole genome shotgun (WGS) entry which is preliminary data.</text>
</comment>
<dbReference type="NCBIfam" id="TIGR02258">
    <property type="entry name" value="2_5_ligase"/>
    <property type="match status" value="1"/>
</dbReference>
<dbReference type="AlphaFoldDB" id="A0A2M8GMG7"/>
<gene>
    <name evidence="4" type="ORF">CO007_02970</name>
</gene>
<feature type="domain" description="Phosphoesterase HXTX" evidence="3">
    <location>
        <begin position="7"/>
        <end position="74"/>
    </location>
</feature>
<evidence type="ECO:0000313" key="5">
    <source>
        <dbReference type="Proteomes" id="UP000229370"/>
    </source>
</evidence>
<evidence type="ECO:0000313" key="4">
    <source>
        <dbReference type="EMBL" id="PJC81744.1"/>
    </source>
</evidence>
<feature type="active site" description="Proton donor" evidence="2">
    <location>
        <position position="40"/>
    </location>
</feature>
<dbReference type="InterPro" id="IPR004175">
    <property type="entry name" value="RNA_CPDase"/>
</dbReference>
<feature type="active site" description="Proton acceptor" evidence="2">
    <location>
        <position position="112"/>
    </location>
</feature>
<dbReference type="HAMAP" id="MF_01940">
    <property type="entry name" value="RNA_CPDase"/>
    <property type="match status" value="1"/>
</dbReference>
<comment type="similarity">
    <text evidence="2">Belongs to the 2H phosphoesterase superfamily. ThpR family.</text>
</comment>
<reference evidence="5" key="1">
    <citation type="submission" date="2017-09" db="EMBL/GenBank/DDBJ databases">
        <title>Depth-based differentiation of microbial function through sediment-hosted aquifers and enrichment of novel symbionts in the deep terrestrial subsurface.</title>
        <authorList>
            <person name="Probst A.J."/>
            <person name="Ladd B."/>
            <person name="Jarett J.K."/>
            <person name="Geller-Mcgrath D.E."/>
            <person name="Sieber C.M.K."/>
            <person name="Emerson J.B."/>
            <person name="Anantharaman K."/>
            <person name="Thomas B.C."/>
            <person name="Malmstrom R."/>
            <person name="Stieglmeier M."/>
            <person name="Klingl A."/>
            <person name="Woyke T."/>
            <person name="Ryan C.M."/>
            <person name="Banfield J.F."/>
        </authorList>
    </citation>
    <scope>NUCLEOTIDE SEQUENCE [LARGE SCALE GENOMIC DNA]</scope>
</reference>
<dbReference type="SUPFAM" id="SSF55144">
    <property type="entry name" value="LigT-like"/>
    <property type="match status" value="1"/>
</dbReference>
<feature type="short sequence motif" description="HXTX 1" evidence="2">
    <location>
        <begin position="40"/>
        <end position="43"/>
    </location>
</feature>
<keyword evidence="1 2" id="KW-0378">Hydrolase</keyword>
<organism evidence="4 5">
    <name type="scientific">Candidatus Roizmanbacteria bacterium CG_4_8_14_3_um_filter_36_10</name>
    <dbReference type="NCBI Taxonomy" id="1974834"/>
    <lineage>
        <taxon>Bacteria</taxon>
        <taxon>Candidatus Roizmaniibacteriota</taxon>
    </lineage>
</organism>
<sequence length="170" mass="20429">MRLFLAIDLPKKTKKELEDQLSEIKLEYPQFNWIPKENFHITLHFFGEVIQAEKLIERLKEQLFDKESFYLYSTNSDLFINAKIIIYLNFRKEKRLLKIEKVVGDKKGFIPHLTFARWRIPSKQQYFVLKKKFEKLAIDISFPVKKLVLFQTIPKGKYPLYKKLASFPLI</sequence>
<dbReference type="GO" id="GO:0004113">
    <property type="term" value="F:2',3'-cyclic-nucleotide 3'-phosphodiesterase activity"/>
    <property type="evidence" value="ECO:0007669"/>
    <property type="project" value="InterPro"/>
</dbReference>
<evidence type="ECO:0000256" key="2">
    <source>
        <dbReference type="HAMAP-Rule" id="MF_01940"/>
    </source>
</evidence>
<dbReference type="EMBL" id="PFQK01000052">
    <property type="protein sequence ID" value="PJC81744.1"/>
    <property type="molecule type" value="Genomic_DNA"/>
</dbReference>
<dbReference type="PANTHER" id="PTHR35561">
    <property type="entry name" value="RNA 2',3'-CYCLIC PHOSPHODIESTERASE"/>
    <property type="match status" value="1"/>
</dbReference>
<dbReference type="GO" id="GO:0008664">
    <property type="term" value="F:RNA 2',3'-cyclic 3'-phosphodiesterase activity"/>
    <property type="evidence" value="ECO:0007669"/>
    <property type="project" value="UniProtKB-EC"/>
</dbReference>